<dbReference type="AlphaFoldDB" id="A0A2D4KL10"/>
<sequence>MIKYIKREAAHYKYTHSQMSSTNNYFNSNYSEITIPNVQAKQSGTHTWKQRIFLPHTKMQSDLDIAINIKDIIGRKPKVGLWVIECKQTEAGWCDSYLLCDINADLFSTKCPFDVCLVLFLCLTLPVQEYPQTSSR</sequence>
<organism evidence="1">
    <name type="scientific">Micrurus paraensis</name>
    <dbReference type="NCBI Taxonomy" id="1970185"/>
    <lineage>
        <taxon>Eukaryota</taxon>
        <taxon>Metazoa</taxon>
        <taxon>Chordata</taxon>
        <taxon>Craniata</taxon>
        <taxon>Vertebrata</taxon>
        <taxon>Euteleostomi</taxon>
        <taxon>Lepidosauria</taxon>
        <taxon>Squamata</taxon>
        <taxon>Bifurcata</taxon>
        <taxon>Unidentata</taxon>
        <taxon>Episquamata</taxon>
        <taxon>Toxicofera</taxon>
        <taxon>Serpentes</taxon>
        <taxon>Colubroidea</taxon>
        <taxon>Elapidae</taxon>
        <taxon>Elapinae</taxon>
        <taxon>Micrurus</taxon>
    </lineage>
</organism>
<reference evidence="1" key="2">
    <citation type="submission" date="2017-11" db="EMBL/GenBank/DDBJ databases">
        <title>Coralsnake Venomics: Analyses of Venom Gland Transcriptomes and Proteomes of Six Brazilian Taxa.</title>
        <authorList>
            <person name="Aird S.D."/>
            <person name="Jorge da Silva N."/>
            <person name="Qiu L."/>
            <person name="Villar-Briones A."/>
            <person name="Aparecida-Saddi V."/>
            <person name="Campos-Telles M.P."/>
            <person name="Grau M."/>
            <person name="Mikheyev A.S."/>
        </authorList>
    </citation>
    <scope>NUCLEOTIDE SEQUENCE</scope>
    <source>
        <tissue evidence="1">Venom_gland</tissue>
    </source>
</reference>
<dbReference type="EMBL" id="IACL01074101">
    <property type="protein sequence ID" value="LAB09401.1"/>
    <property type="molecule type" value="Transcribed_RNA"/>
</dbReference>
<proteinExistence type="predicted"/>
<reference evidence="1" key="1">
    <citation type="submission" date="2017-07" db="EMBL/GenBank/DDBJ databases">
        <authorList>
            <person name="Mikheyev A."/>
            <person name="Grau M."/>
        </authorList>
    </citation>
    <scope>NUCLEOTIDE SEQUENCE</scope>
    <source>
        <tissue evidence="1">Venom_gland</tissue>
    </source>
</reference>
<protein>
    <submittedName>
        <fullName evidence="1">Uncharacterized protein</fullName>
    </submittedName>
</protein>
<accession>A0A2D4KL10</accession>
<name>A0A2D4KL10_9SAUR</name>
<evidence type="ECO:0000313" key="1">
    <source>
        <dbReference type="EMBL" id="LAB09403.1"/>
    </source>
</evidence>
<dbReference type="EMBL" id="IACL01074102">
    <property type="protein sequence ID" value="LAB09403.1"/>
    <property type="molecule type" value="Transcribed_RNA"/>
</dbReference>